<feature type="transmembrane region" description="Helical" evidence="15">
    <location>
        <begin position="397"/>
        <end position="418"/>
    </location>
</feature>
<evidence type="ECO:0000256" key="9">
    <source>
        <dbReference type="ARBA" id="ARBA00022837"/>
    </source>
</evidence>
<comment type="function">
    <text evidence="1">Component of the type II secretion system inner membrane complex required for the energy-dependent secretion of extracellular factors such as proteases and toxins from the periplasm.</text>
</comment>
<dbReference type="InterPro" id="IPR042094">
    <property type="entry name" value="T2SS_GspF_sf"/>
</dbReference>
<evidence type="ECO:0000256" key="11">
    <source>
        <dbReference type="ARBA" id="ARBA00022989"/>
    </source>
</evidence>
<evidence type="ECO:0000256" key="13">
    <source>
        <dbReference type="ARBA" id="ARBA00030750"/>
    </source>
</evidence>
<dbReference type="AlphaFoldDB" id="A0A2S7K2T4"/>
<dbReference type="InterPro" id="IPR018076">
    <property type="entry name" value="T2SS_GspF_dom"/>
</dbReference>
<dbReference type="GO" id="GO:0015628">
    <property type="term" value="P:protein secretion by the type II secretion system"/>
    <property type="evidence" value="ECO:0007669"/>
    <property type="project" value="InterPro"/>
</dbReference>
<dbReference type="GO" id="GO:0015627">
    <property type="term" value="C:type II protein secretion system complex"/>
    <property type="evidence" value="ECO:0007669"/>
    <property type="project" value="InterPro"/>
</dbReference>
<comment type="caution">
    <text evidence="17">The sequence shown here is derived from an EMBL/GenBank/DDBJ whole genome shotgun (WGS) entry which is preliminary data.</text>
</comment>
<keyword evidence="12 15" id="KW-0472">Membrane</keyword>
<evidence type="ECO:0000256" key="8">
    <source>
        <dbReference type="ARBA" id="ARBA00022723"/>
    </source>
</evidence>
<dbReference type="PRINTS" id="PR00812">
    <property type="entry name" value="BCTERIALGSPF"/>
</dbReference>
<organism evidence="17 18">
    <name type="scientific">Hyphococcus luteus</name>
    <dbReference type="NCBI Taxonomy" id="2058213"/>
    <lineage>
        <taxon>Bacteria</taxon>
        <taxon>Pseudomonadati</taxon>
        <taxon>Pseudomonadota</taxon>
        <taxon>Alphaproteobacteria</taxon>
        <taxon>Parvularculales</taxon>
        <taxon>Parvularculaceae</taxon>
        <taxon>Hyphococcus</taxon>
    </lineage>
</organism>
<evidence type="ECO:0000313" key="17">
    <source>
        <dbReference type="EMBL" id="PQA86806.1"/>
    </source>
</evidence>
<evidence type="ECO:0000256" key="14">
    <source>
        <dbReference type="RuleBase" id="RU003923"/>
    </source>
</evidence>
<keyword evidence="7 14" id="KW-0812">Transmembrane</keyword>
<accession>A0A2S7K2T4</accession>
<protein>
    <recommendedName>
        <fullName evidence="13">General secretion pathway protein F</fullName>
    </recommendedName>
</protein>
<evidence type="ECO:0000256" key="15">
    <source>
        <dbReference type="SAM" id="Phobius"/>
    </source>
</evidence>
<keyword evidence="4 14" id="KW-0813">Transport</keyword>
<comment type="subcellular location">
    <subcellularLocation>
        <location evidence="2 14">Cell inner membrane</location>
        <topology evidence="2 14">Multi-pass membrane protein</topology>
    </subcellularLocation>
</comment>
<evidence type="ECO:0000256" key="12">
    <source>
        <dbReference type="ARBA" id="ARBA00023136"/>
    </source>
</evidence>
<reference evidence="17 18" key="1">
    <citation type="submission" date="2017-12" db="EMBL/GenBank/DDBJ databases">
        <authorList>
            <person name="Hurst M.R.H."/>
        </authorList>
    </citation>
    <scope>NUCLEOTIDE SEQUENCE [LARGE SCALE GENOMIC DNA]</scope>
    <source>
        <strain evidence="17 18">SY-3-19</strain>
    </source>
</reference>
<dbReference type="InterPro" id="IPR003004">
    <property type="entry name" value="GspF/PilC"/>
</dbReference>
<feature type="domain" description="Type II secretion system protein GspF" evidence="16">
    <location>
        <begin position="92"/>
        <end position="214"/>
    </location>
</feature>
<keyword evidence="6" id="KW-0997">Cell inner membrane</keyword>
<evidence type="ECO:0000256" key="5">
    <source>
        <dbReference type="ARBA" id="ARBA00022475"/>
    </source>
</evidence>
<dbReference type="InterPro" id="IPR001992">
    <property type="entry name" value="T2SS_GspF/T4SS_PilC_CS"/>
</dbReference>
<dbReference type="Proteomes" id="UP000239504">
    <property type="component" value="Unassembled WGS sequence"/>
</dbReference>
<dbReference type="PANTHER" id="PTHR30012">
    <property type="entry name" value="GENERAL SECRETION PATHWAY PROTEIN"/>
    <property type="match status" value="1"/>
</dbReference>
<keyword evidence="9" id="KW-0106">Calcium</keyword>
<feature type="transmembrane region" description="Helical" evidence="15">
    <location>
        <begin position="191"/>
        <end position="217"/>
    </location>
</feature>
<keyword evidence="11 15" id="KW-1133">Transmembrane helix</keyword>
<evidence type="ECO:0000256" key="1">
    <source>
        <dbReference type="ARBA" id="ARBA00002684"/>
    </source>
</evidence>
<evidence type="ECO:0000256" key="10">
    <source>
        <dbReference type="ARBA" id="ARBA00022927"/>
    </source>
</evidence>
<evidence type="ECO:0000256" key="6">
    <source>
        <dbReference type="ARBA" id="ARBA00022519"/>
    </source>
</evidence>
<sequence>MCAPASLPSKKSCAWCVRRKTMPAFEYEALDFGGKTKKGVLSADSQRQARQELRRMHLTPVRLSAPRSEQKAGAFGSQKTPRVKPGQLVMITRQLAALLGAGTPLEEALNAVAVQAEAGPARTRLIAVRERVMEGWRFADALAEDEKSFPALYRAVIAAGETSGDLAGVLDRLAAMLEKNRAIRNKAIASLIYPAALMAIAGGVVTALMVFVVPKIIEQFNTFDAELPFLTKIVVGLSNWTVSYGFFALLALAIAGVAFWQAMKQPSFKLAVDRYILKLPVIGRLARAIDGARFARTLATLFSGGAPLLDSLIGSQRTISNSYIRSRLDRTVSMVGEGTSLAAALKRADVLPPMLTHMVAAGERAGALSELLDKGAAQLEEEFDTASTVALRLLEPAIIVAMGGAVLVIVLSILLPILRINTLAVG</sequence>
<name>A0A2S7K2T4_9PROT</name>
<evidence type="ECO:0000256" key="7">
    <source>
        <dbReference type="ARBA" id="ARBA00022692"/>
    </source>
</evidence>
<evidence type="ECO:0000259" key="16">
    <source>
        <dbReference type="Pfam" id="PF00482"/>
    </source>
</evidence>
<dbReference type="PROSITE" id="PS00874">
    <property type="entry name" value="T2SP_F"/>
    <property type="match status" value="1"/>
</dbReference>
<feature type="domain" description="Type II secretion system protein GspF" evidence="16">
    <location>
        <begin position="294"/>
        <end position="416"/>
    </location>
</feature>
<keyword evidence="8" id="KW-0479">Metal-binding</keyword>
<dbReference type="Pfam" id="PF00482">
    <property type="entry name" value="T2SSF"/>
    <property type="match status" value="2"/>
</dbReference>
<comment type="similarity">
    <text evidence="3 14">Belongs to the GSP F family.</text>
</comment>
<dbReference type="GO" id="GO:0046872">
    <property type="term" value="F:metal ion binding"/>
    <property type="evidence" value="ECO:0007669"/>
    <property type="project" value="UniProtKB-KW"/>
</dbReference>
<gene>
    <name evidence="17" type="primary">gspF</name>
    <name evidence="17" type="ORF">CW354_15085</name>
</gene>
<evidence type="ECO:0000256" key="2">
    <source>
        <dbReference type="ARBA" id="ARBA00004429"/>
    </source>
</evidence>
<evidence type="ECO:0000256" key="4">
    <source>
        <dbReference type="ARBA" id="ARBA00022448"/>
    </source>
</evidence>
<dbReference type="FunFam" id="1.20.81.30:FF:000001">
    <property type="entry name" value="Type II secretion system protein F"/>
    <property type="match status" value="2"/>
</dbReference>
<dbReference type="NCBIfam" id="TIGR02120">
    <property type="entry name" value="GspF"/>
    <property type="match status" value="1"/>
</dbReference>
<evidence type="ECO:0000313" key="18">
    <source>
        <dbReference type="Proteomes" id="UP000239504"/>
    </source>
</evidence>
<dbReference type="PANTHER" id="PTHR30012:SF0">
    <property type="entry name" value="TYPE II SECRETION SYSTEM PROTEIN F-RELATED"/>
    <property type="match status" value="1"/>
</dbReference>
<proteinExistence type="inferred from homology"/>
<evidence type="ECO:0000256" key="3">
    <source>
        <dbReference type="ARBA" id="ARBA00005745"/>
    </source>
</evidence>
<dbReference type="InterPro" id="IPR011850">
    <property type="entry name" value="T2SS_GspF"/>
</dbReference>
<feature type="transmembrane region" description="Helical" evidence="15">
    <location>
        <begin position="237"/>
        <end position="260"/>
    </location>
</feature>
<keyword evidence="18" id="KW-1185">Reference proteome</keyword>
<keyword evidence="5" id="KW-1003">Cell membrane</keyword>
<dbReference type="EMBL" id="PJCH01000011">
    <property type="protein sequence ID" value="PQA86806.1"/>
    <property type="molecule type" value="Genomic_DNA"/>
</dbReference>
<dbReference type="OrthoDB" id="9805682at2"/>
<keyword evidence="10" id="KW-0653">Protein transport</keyword>
<dbReference type="Gene3D" id="1.20.81.30">
    <property type="entry name" value="Type II secretion system (T2SS), domain F"/>
    <property type="match status" value="2"/>
</dbReference>
<dbReference type="GO" id="GO:0005886">
    <property type="term" value="C:plasma membrane"/>
    <property type="evidence" value="ECO:0007669"/>
    <property type="project" value="UniProtKB-SubCell"/>
</dbReference>